<evidence type="ECO:0000256" key="1">
    <source>
        <dbReference type="SAM" id="Coils"/>
    </source>
</evidence>
<keyword evidence="3" id="KW-1185">Reference proteome</keyword>
<accession>A0A150GTN0</accession>
<dbReference type="AlphaFoldDB" id="A0A150GTN0"/>
<comment type="caution">
    <text evidence="2">The sequence shown here is derived from an EMBL/GenBank/DDBJ whole genome shotgun (WGS) entry which is preliminary data.</text>
</comment>
<feature type="coiled-coil region" evidence="1">
    <location>
        <begin position="94"/>
        <end position="134"/>
    </location>
</feature>
<organism evidence="2 3">
    <name type="scientific">Gonium pectorale</name>
    <name type="common">Green alga</name>
    <dbReference type="NCBI Taxonomy" id="33097"/>
    <lineage>
        <taxon>Eukaryota</taxon>
        <taxon>Viridiplantae</taxon>
        <taxon>Chlorophyta</taxon>
        <taxon>core chlorophytes</taxon>
        <taxon>Chlorophyceae</taxon>
        <taxon>CS clade</taxon>
        <taxon>Chlamydomonadales</taxon>
        <taxon>Volvocaceae</taxon>
        <taxon>Gonium</taxon>
    </lineage>
</organism>
<proteinExistence type="predicted"/>
<evidence type="ECO:0000313" key="2">
    <source>
        <dbReference type="EMBL" id="KXZ53217.1"/>
    </source>
</evidence>
<dbReference type="EMBL" id="LSYV01000008">
    <property type="protein sequence ID" value="KXZ53217.1"/>
    <property type="molecule type" value="Genomic_DNA"/>
</dbReference>
<keyword evidence="1" id="KW-0175">Coiled coil</keyword>
<name>A0A150GTN0_GONPE</name>
<sequence>MATSMIQRLTSAVARGLPGARPQPYTALEPPPAQHVVAAAALAAASAAAAKRIGADAGTALGGGRATSAAGEMDLCEPGLELQLAMQGLMSAARQATTEEALRAEQERRRSEAAAAAEVEARTAEERAARLAATVLHIRLWRTVARWGRREVTSIREELRMARSAPGLTGVVCNGRY</sequence>
<gene>
    <name evidence="2" type="ORF">GPECTOR_7g1110</name>
</gene>
<evidence type="ECO:0000313" key="3">
    <source>
        <dbReference type="Proteomes" id="UP000075714"/>
    </source>
</evidence>
<reference evidence="3" key="1">
    <citation type="journal article" date="2016" name="Nat. Commun.">
        <title>The Gonium pectorale genome demonstrates co-option of cell cycle regulation during the evolution of multicellularity.</title>
        <authorList>
            <person name="Hanschen E.R."/>
            <person name="Marriage T.N."/>
            <person name="Ferris P.J."/>
            <person name="Hamaji T."/>
            <person name="Toyoda A."/>
            <person name="Fujiyama A."/>
            <person name="Neme R."/>
            <person name="Noguchi H."/>
            <person name="Minakuchi Y."/>
            <person name="Suzuki M."/>
            <person name="Kawai-Toyooka H."/>
            <person name="Smith D.R."/>
            <person name="Sparks H."/>
            <person name="Anderson J."/>
            <person name="Bakaric R."/>
            <person name="Luria V."/>
            <person name="Karger A."/>
            <person name="Kirschner M.W."/>
            <person name="Durand P.M."/>
            <person name="Michod R.E."/>
            <person name="Nozaki H."/>
            <person name="Olson B.J."/>
        </authorList>
    </citation>
    <scope>NUCLEOTIDE SEQUENCE [LARGE SCALE GENOMIC DNA]</scope>
    <source>
        <strain evidence="3">NIES-2863</strain>
    </source>
</reference>
<protein>
    <submittedName>
        <fullName evidence="2">Uncharacterized protein</fullName>
    </submittedName>
</protein>
<dbReference type="Proteomes" id="UP000075714">
    <property type="component" value="Unassembled WGS sequence"/>
</dbReference>